<feature type="compositionally biased region" description="Polar residues" evidence="1">
    <location>
        <begin position="37"/>
        <end position="53"/>
    </location>
</feature>
<gene>
    <name evidence="2" type="ORF">F2Q69_00044086</name>
</gene>
<protein>
    <submittedName>
        <fullName evidence="2">Uncharacterized protein</fullName>
    </submittedName>
</protein>
<reference evidence="2" key="1">
    <citation type="submission" date="2019-12" db="EMBL/GenBank/DDBJ databases">
        <title>Genome sequencing and annotation of Brassica cretica.</title>
        <authorList>
            <person name="Studholme D.J."/>
            <person name="Sarris P."/>
        </authorList>
    </citation>
    <scope>NUCLEOTIDE SEQUENCE</scope>
    <source>
        <strain evidence="2">PFS-109/04</strain>
        <tissue evidence="2">Leaf</tissue>
    </source>
</reference>
<dbReference type="Proteomes" id="UP000712600">
    <property type="component" value="Unassembled WGS sequence"/>
</dbReference>
<sequence length="110" mass="12072">MVLVNYPIILTKTLQLGYRKKHSRTSALDSIPEYESGDSQKGSSSELDFQPNTPLGLAADIHQSPTPQIQPKHNGSLKQQQQSKDGTVVKTLSREKADFDPLQALANDSP</sequence>
<organism evidence="2 3">
    <name type="scientific">Brassica cretica</name>
    <name type="common">Mustard</name>
    <dbReference type="NCBI Taxonomy" id="69181"/>
    <lineage>
        <taxon>Eukaryota</taxon>
        <taxon>Viridiplantae</taxon>
        <taxon>Streptophyta</taxon>
        <taxon>Embryophyta</taxon>
        <taxon>Tracheophyta</taxon>
        <taxon>Spermatophyta</taxon>
        <taxon>Magnoliopsida</taxon>
        <taxon>eudicotyledons</taxon>
        <taxon>Gunneridae</taxon>
        <taxon>Pentapetalae</taxon>
        <taxon>rosids</taxon>
        <taxon>malvids</taxon>
        <taxon>Brassicales</taxon>
        <taxon>Brassicaceae</taxon>
        <taxon>Brassiceae</taxon>
        <taxon>Brassica</taxon>
    </lineage>
</organism>
<feature type="region of interest" description="Disordered" evidence="1">
    <location>
        <begin position="18"/>
        <end position="110"/>
    </location>
</feature>
<name>A0A8S9NL33_BRACR</name>
<evidence type="ECO:0000256" key="1">
    <source>
        <dbReference type="SAM" id="MobiDB-lite"/>
    </source>
</evidence>
<evidence type="ECO:0000313" key="2">
    <source>
        <dbReference type="EMBL" id="KAF3504295.1"/>
    </source>
</evidence>
<feature type="compositionally biased region" description="Polar residues" evidence="1">
    <location>
        <begin position="63"/>
        <end position="85"/>
    </location>
</feature>
<accession>A0A8S9NL33</accession>
<dbReference type="AlphaFoldDB" id="A0A8S9NL33"/>
<evidence type="ECO:0000313" key="3">
    <source>
        <dbReference type="Proteomes" id="UP000712600"/>
    </source>
</evidence>
<comment type="caution">
    <text evidence="2">The sequence shown here is derived from an EMBL/GenBank/DDBJ whole genome shotgun (WGS) entry which is preliminary data.</text>
</comment>
<dbReference type="EMBL" id="QGKX02001621">
    <property type="protein sequence ID" value="KAF3504295.1"/>
    <property type="molecule type" value="Genomic_DNA"/>
</dbReference>
<proteinExistence type="predicted"/>